<gene>
    <name evidence="2" type="ORF">BCF44_107394</name>
</gene>
<dbReference type="SMART" id="SM00754">
    <property type="entry name" value="CHRD"/>
    <property type="match status" value="2"/>
</dbReference>
<protein>
    <submittedName>
        <fullName evidence="2">CHRD domain-containing protein</fullName>
    </submittedName>
</protein>
<dbReference type="InterPro" id="IPR010895">
    <property type="entry name" value="CHRD"/>
</dbReference>
<dbReference type="OrthoDB" id="8901345at2"/>
<dbReference type="EMBL" id="QUNO01000007">
    <property type="protein sequence ID" value="REH46261.1"/>
    <property type="molecule type" value="Genomic_DNA"/>
</dbReference>
<name>A0A3E0HIJ4_9PSEU</name>
<feature type="domain" description="CHRD" evidence="1">
    <location>
        <begin position="226"/>
        <end position="348"/>
    </location>
</feature>
<organism evidence="2 3">
    <name type="scientific">Kutzneria buriramensis</name>
    <dbReference type="NCBI Taxonomy" id="1045776"/>
    <lineage>
        <taxon>Bacteria</taxon>
        <taxon>Bacillati</taxon>
        <taxon>Actinomycetota</taxon>
        <taxon>Actinomycetes</taxon>
        <taxon>Pseudonocardiales</taxon>
        <taxon>Pseudonocardiaceae</taxon>
        <taxon>Kutzneria</taxon>
    </lineage>
</organism>
<dbReference type="Proteomes" id="UP000256269">
    <property type="component" value="Unassembled WGS sequence"/>
</dbReference>
<keyword evidence="3" id="KW-1185">Reference proteome</keyword>
<dbReference type="AlphaFoldDB" id="A0A3E0HIJ4"/>
<feature type="domain" description="CHRD" evidence="1">
    <location>
        <begin position="88"/>
        <end position="212"/>
    </location>
</feature>
<reference evidence="2 3" key="1">
    <citation type="submission" date="2018-08" db="EMBL/GenBank/DDBJ databases">
        <title>Genomic Encyclopedia of Archaeal and Bacterial Type Strains, Phase II (KMG-II): from individual species to whole genera.</title>
        <authorList>
            <person name="Goeker M."/>
        </authorList>
    </citation>
    <scope>NUCLEOTIDE SEQUENCE [LARGE SCALE GENOMIC DNA]</scope>
    <source>
        <strain evidence="2 3">DSM 45791</strain>
    </source>
</reference>
<accession>A0A3E0HIJ4</accession>
<evidence type="ECO:0000313" key="2">
    <source>
        <dbReference type="EMBL" id="REH46261.1"/>
    </source>
</evidence>
<comment type="caution">
    <text evidence="2">The sequence shown here is derived from an EMBL/GenBank/DDBJ whole genome shotgun (WGS) entry which is preliminary data.</text>
</comment>
<dbReference type="Pfam" id="PF07452">
    <property type="entry name" value="CHRD"/>
    <property type="match status" value="2"/>
</dbReference>
<proteinExistence type="predicted"/>
<sequence length="348" mass="35447">MNRYAPEFVLVSNQLLRSVLKGHIMRVRILALTALTAGLGLLGAAAAAADPMPGMPGMDMPGMTDSKAPPTPVPSLSSAIDRSRQRPVFLAAQLSGANEVPVAGKPPVGDPRGSATGLVEIQGDKVTFAFSWKGISAPTLGHIHQGAAGVNGDVKVPLFTTPMPASVTAAAGAVTITDQATADGLRTNPSGFYLNLHTAQFPGGAVRGQLAPLHGSSDLLQLLQGGGLHAFLTGHQEVQVPGQPPVGDPRANAVAFIQPGGTSVGFAFAWNNLQPTLAHIHKGVFGQNGPVVVPLIASAVPAGVFAVAGAATGVDPALVADIARHPLQYYANLHSAQFPGGAARGQLF</sequence>
<evidence type="ECO:0000259" key="1">
    <source>
        <dbReference type="SMART" id="SM00754"/>
    </source>
</evidence>
<evidence type="ECO:0000313" key="3">
    <source>
        <dbReference type="Proteomes" id="UP000256269"/>
    </source>
</evidence>